<evidence type="ECO:0000313" key="3">
    <source>
        <dbReference type="Proteomes" id="UP000613740"/>
    </source>
</evidence>
<evidence type="ECO:0000313" key="2">
    <source>
        <dbReference type="EMBL" id="KAG2453262.1"/>
    </source>
</evidence>
<sequence>MSGQNVWKDRLGSHTVAHGQESSIRTSQALASELAENAQDFDGLLADVVESATPEADVENLGKRLDELLKQYRNKMPKSKFAQLKRVLNDALALLRNQADDIKSLKAAVAALQRKAAKAEADRRAVLLGQLVYTVDDIVTSYVFGPGSRPMSLNDIQTTVEYDADVQQQQRWQQVTAFAEKQGVPIGLLIVRSSALRSQRFGVAHGRPDELDSTTPDQLRAWATSSYATATELLLKFLGPLTQDSKPLRPRQDVVATFAAP</sequence>
<dbReference type="AlphaFoldDB" id="A0A836BB56"/>
<dbReference type="OrthoDB" id="555689at2759"/>
<proteinExistence type="predicted"/>
<feature type="coiled-coil region" evidence="1">
    <location>
        <begin position="95"/>
        <end position="122"/>
    </location>
</feature>
<evidence type="ECO:0000256" key="1">
    <source>
        <dbReference type="SAM" id="Coils"/>
    </source>
</evidence>
<comment type="caution">
    <text evidence="2">The sequence shown here is derived from an EMBL/GenBank/DDBJ whole genome shotgun (WGS) entry which is preliminary data.</text>
</comment>
<reference evidence="2" key="1">
    <citation type="journal article" date="2020" name="bioRxiv">
        <title>Comparative genomics of Chlamydomonas.</title>
        <authorList>
            <person name="Craig R.J."/>
            <person name="Hasan A.R."/>
            <person name="Ness R.W."/>
            <person name="Keightley P.D."/>
        </authorList>
    </citation>
    <scope>NUCLEOTIDE SEQUENCE</scope>
    <source>
        <strain evidence="2">CCAP 11/173</strain>
    </source>
</reference>
<accession>A0A836BB56</accession>
<gene>
    <name evidence="2" type="ORF">HYH02_002585</name>
</gene>
<dbReference type="EMBL" id="JAEHOD010000004">
    <property type="protein sequence ID" value="KAG2453262.1"/>
    <property type="molecule type" value="Genomic_DNA"/>
</dbReference>
<keyword evidence="1" id="KW-0175">Coiled coil</keyword>
<dbReference type="Proteomes" id="UP000613740">
    <property type="component" value="Unassembled WGS sequence"/>
</dbReference>
<keyword evidence="3" id="KW-1185">Reference proteome</keyword>
<organism evidence="2 3">
    <name type="scientific">Chlamydomonas schloesseri</name>
    <dbReference type="NCBI Taxonomy" id="2026947"/>
    <lineage>
        <taxon>Eukaryota</taxon>
        <taxon>Viridiplantae</taxon>
        <taxon>Chlorophyta</taxon>
        <taxon>core chlorophytes</taxon>
        <taxon>Chlorophyceae</taxon>
        <taxon>CS clade</taxon>
        <taxon>Chlamydomonadales</taxon>
        <taxon>Chlamydomonadaceae</taxon>
        <taxon>Chlamydomonas</taxon>
    </lineage>
</organism>
<name>A0A836BB56_9CHLO</name>
<protein>
    <submittedName>
        <fullName evidence="2">Uncharacterized protein</fullName>
    </submittedName>
</protein>